<dbReference type="InterPro" id="IPR050177">
    <property type="entry name" value="Lipid_A_modif_metabolic_enz"/>
</dbReference>
<dbReference type="InterPro" id="IPR001509">
    <property type="entry name" value="Epimerase_deHydtase"/>
</dbReference>
<organism evidence="2 3">
    <name type="scientific">Candidatus Desulfobacillus denitrificans</name>
    <dbReference type="NCBI Taxonomy" id="2608985"/>
    <lineage>
        <taxon>Bacteria</taxon>
        <taxon>Pseudomonadati</taxon>
        <taxon>Pseudomonadota</taxon>
        <taxon>Betaproteobacteria</taxon>
        <taxon>Candidatus Desulfobacillus</taxon>
    </lineage>
</organism>
<dbReference type="AlphaFoldDB" id="A0A809RY73"/>
<name>A0A809RY73_9PROT</name>
<dbReference type="SUPFAM" id="SSF51735">
    <property type="entry name" value="NAD(P)-binding Rossmann-fold domains"/>
    <property type="match status" value="1"/>
</dbReference>
<evidence type="ECO:0000313" key="2">
    <source>
        <dbReference type="EMBL" id="BBO21146.1"/>
    </source>
</evidence>
<dbReference type="PANTHER" id="PTHR43245:SF52">
    <property type="entry name" value="NAD-DEPENDENT EPIMERASE_DEHYDRATASE"/>
    <property type="match status" value="1"/>
</dbReference>
<protein>
    <submittedName>
        <fullName evidence="2">Epimerase</fullName>
    </submittedName>
</protein>
<sequence length="321" mass="35356">MSGPSVLVTGAGGYLGAQLVAALAAGRIKVSRVVAADVREVRPEKRLSGVDYVVADVRQPGLIPLLDRFKVDVVVHLASIVTPGRDSNRRIEYSVDVQGTENVLVACTTTGVKKIVVSSSGAAYGYHADNPAWLTEDCPLRGNQAFAYAWHKRLVEEMLARWRNEHPGLGQVVFRIGTILGERTKNQITDLFEKPRLLAIRGADSPFVFIWDQDVVGCLLRAIESDKTGIYNVAGDGVLTIHEIAAKLGKRCLALPPGLLRLALRVLRTVGLTQYGPEQLDFLRYRPVLDNTRLKRDFGYVPQKTSAQVFDFYLESHRHGA</sequence>
<evidence type="ECO:0000313" key="3">
    <source>
        <dbReference type="Proteomes" id="UP000662914"/>
    </source>
</evidence>
<dbReference type="PANTHER" id="PTHR43245">
    <property type="entry name" value="BIFUNCTIONAL POLYMYXIN RESISTANCE PROTEIN ARNA"/>
    <property type="match status" value="1"/>
</dbReference>
<dbReference type="InterPro" id="IPR036291">
    <property type="entry name" value="NAD(P)-bd_dom_sf"/>
</dbReference>
<feature type="domain" description="NAD-dependent epimerase/dehydratase" evidence="1">
    <location>
        <begin position="6"/>
        <end position="234"/>
    </location>
</feature>
<dbReference type="Proteomes" id="UP000662914">
    <property type="component" value="Chromosome"/>
</dbReference>
<dbReference type="Pfam" id="PF01370">
    <property type="entry name" value="Epimerase"/>
    <property type="match status" value="1"/>
</dbReference>
<dbReference type="EMBL" id="AP021857">
    <property type="protein sequence ID" value="BBO21146.1"/>
    <property type="molecule type" value="Genomic_DNA"/>
</dbReference>
<reference evidence="2" key="1">
    <citation type="journal article" name="DNA Res.">
        <title>The physiological potential of anammox bacteria as revealed by their core genome structure.</title>
        <authorList>
            <person name="Okubo T."/>
            <person name="Toyoda A."/>
            <person name="Fukuhara K."/>
            <person name="Uchiyama I."/>
            <person name="Harigaya Y."/>
            <person name="Kuroiwa M."/>
            <person name="Suzuki T."/>
            <person name="Murakami Y."/>
            <person name="Suwa Y."/>
            <person name="Takami H."/>
        </authorList>
    </citation>
    <scope>NUCLEOTIDE SEQUENCE</scope>
    <source>
        <strain evidence="2">317325-3</strain>
    </source>
</reference>
<accession>A0A809RY73</accession>
<evidence type="ECO:0000259" key="1">
    <source>
        <dbReference type="Pfam" id="PF01370"/>
    </source>
</evidence>
<dbReference type="KEGG" id="ddz:DSYM_18450"/>
<proteinExistence type="predicted"/>
<gene>
    <name evidence="2" type="ORF">DSYM_18450</name>
</gene>
<dbReference type="Gene3D" id="3.40.50.720">
    <property type="entry name" value="NAD(P)-binding Rossmann-like Domain"/>
    <property type="match status" value="1"/>
</dbReference>
<dbReference type="CDD" id="cd05240">
    <property type="entry name" value="UDP_G4E_3_SDR_e"/>
    <property type="match status" value="1"/>
</dbReference>